<dbReference type="EMBL" id="SRLO01001121">
    <property type="protein sequence ID" value="TNN41274.1"/>
    <property type="molecule type" value="Genomic_DNA"/>
</dbReference>
<feature type="compositionally biased region" description="Low complexity" evidence="1">
    <location>
        <begin position="1"/>
        <end position="16"/>
    </location>
</feature>
<evidence type="ECO:0000313" key="2">
    <source>
        <dbReference type="EMBL" id="TNN41274.1"/>
    </source>
</evidence>
<sequence length="283" mass="29504">MYLHPSPSSSARATSTEGGANESFSSSERPRLFFSIVEFLAHKKPDIRGAGLREVRRGRGVFLVYMSVDWRLVERVGPGGPRVSEASGMILKLRFAVFVLRTAFPRSPASFSSRPAPGAVTSGRRGALLPSTGVHGRCQFCSRGEGFERSRGPRGRAGSGPLAARRSPLAARPLAAMSVPMLKIGAVLSTMAMVTNWMSQTLPSLVGLNGTTVTRGGTSERIVSVGTTSFAFAIRIGASGDADGKRAGTPRGSDGAGEQARGRRGGNGAAGEGKGGGEERGAR</sequence>
<evidence type="ECO:0000313" key="3">
    <source>
        <dbReference type="Proteomes" id="UP000314294"/>
    </source>
</evidence>
<dbReference type="OrthoDB" id="8626508at2759"/>
<accession>A0A4Z2FKH1</accession>
<evidence type="ECO:0000256" key="1">
    <source>
        <dbReference type="SAM" id="MobiDB-lite"/>
    </source>
</evidence>
<dbReference type="AlphaFoldDB" id="A0A4Z2FKH1"/>
<dbReference type="Proteomes" id="UP000314294">
    <property type="component" value="Unassembled WGS sequence"/>
</dbReference>
<reference evidence="2 3" key="1">
    <citation type="submission" date="2019-03" db="EMBL/GenBank/DDBJ databases">
        <title>First draft genome of Liparis tanakae, snailfish: a comprehensive survey of snailfish specific genes.</title>
        <authorList>
            <person name="Kim W."/>
            <person name="Song I."/>
            <person name="Jeong J.-H."/>
            <person name="Kim D."/>
            <person name="Kim S."/>
            <person name="Ryu S."/>
            <person name="Song J.Y."/>
            <person name="Lee S.K."/>
        </authorList>
    </citation>
    <scope>NUCLEOTIDE SEQUENCE [LARGE SCALE GENOMIC DNA]</scope>
    <source>
        <tissue evidence="2">Muscle</tissue>
    </source>
</reference>
<keyword evidence="3" id="KW-1185">Reference proteome</keyword>
<name>A0A4Z2FKH1_9TELE</name>
<comment type="caution">
    <text evidence="2">The sequence shown here is derived from an EMBL/GenBank/DDBJ whole genome shotgun (WGS) entry which is preliminary data.</text>
</comment>
<feature type="compositionally biased region" description="Gly residues" evidence="1">
    <location>
        <begin position="265"/>
        <end position="274"/>
    </location>
</feature>
<protein>
    <submittedName>
        <fullName evidence="2">Noelin-2</fullName>
    </submittedName>
</protein>
<gene>
    <name evidence="2" type="primary">Olfm2_2</name>
    <name evidence="2" type="ORF">EYF80_048553</name>
</gene>
<feature type="region of interest" description="Disordered" evidence="1">
    <location>
        <begin position="240"/>
        <end position="283"/>
    </location>
</feature>
<organism evidence="2 3">
    <name type="scientific">Liparis tanakae</name>
    <name type="common">Tanaka's snailfish</name>
    <dbReference type="NCBI Taxonomy" id="230148"/>
    <lineage>
        <taxon>Eukaryota</taxon>
        <taxon>Metazoa</taxon>
        <taxon>Chordata</taxon>
        <taxon>Craniata</taxon>
        <taxon>Vertebrata</taxon>
        <taxon>Euteleostomi</taxon>
        <taxon>Actinopterygii</taxon>
        <taxon>Neopterygii</taxon>
        <taxon>Teleostei</taxon>
        <taxon>Neoteleostei</taxon>
        <taxon>Acanthomorphata</taxon>
        <taxon>Eupercaria</taxon>
        <taxon>Perciformes</taxon>
        <taxon>Cottioidei</taxon>
        <taxon>Cottales</taxon>
        <taxon>Liparidae</taxon>
        <taxon>Liparis</taxon>
    </lineage>
</organism>
<proteinExistence type="predicted"/>
<feature type="region of interest" description="Disordered" evidence="1">
    <location>
        <begin position="145"/>
        <end position="164"/>
    </location>
</feature>
<feature type="region of interest" description="Disordered" evidence="1">
    <location>
        <begin position="1"/>
        <end position="25"/>
    </location>
</feature>